<dbReference type="InterPro" id="IPR012675">
    <property type="entry name" value="Beta-grasp_dom_sf"/>
</dbReference>
<dbReference type="GO" id="GO:0046872">
    <property type="term" value="F:metal ion binding"/>
    <property type="evidence" value="ECO:0007669"/>
    <property type="project" value="UniProtKB-KW"/>
</dbReference>
<keyword evidence="3" id="KW-0560">Oxidoreductase</keyword>
<evidence type="ECO:0000313" key="8">
    <source>
        <dbReference type="Proteomes" id="UP000298050"/>
    </source>
</evidence>
<sequence>MKTISLTINGKAHSLEIDPATPLLWALRDHLGMTGTKFGCGIAQCGACTVHLDGVAMRSCSVPVEYAEGKQLTTIEGLSESGDHRLQQLWVEMNVPQCGYCQAGMLMAAADLLQRNPTPSGEEVDAAMTNICRCGTYPRIRAAILRAAGDPQAVVRYAGGEA</sequence>
<dbReference type="InterPro" id="IPR036884">
    <property type="entry name" value="2Fe-2S-bd_dom_sf"/>
</dbReference>
<dbReference type="Gene3D" id="1.10.150.120">
    <property type="entry name" value="[2Fe-2S]-binding domain"/>
    <property type="match status" value="1"/>
</dbReference>
<evidence type="ECO:0000256" key="4">
    <source>
        <dbReference type="ARBA" id="ARBA00023004"/>
    </source>
</evidence>
<dbReference type="EMBL" id="SRLE01000007">
    <property type="protein sequence ID" value="TGD73286.1"/>
    <property type="molecule type" value="Genomic_DNA"/>
</dbReference>
<evidence type="ECO:0000259" key="6">
    <source>
        <dbReference type="PROSITE" id="PS51085"/>
    </source>
</evidence>
<dbReference type="SUPFAM" id="SSF54292">
    <property type="entry name" value="2Fe-2S ferredoxin-like"/>
    <property type="match status" value="1"/>
</dbReference>
<dbReference type="CDD" id="cd00207">
    <property type="entry name" value="fer2"/>
    <property type="match status" value="1"/>
</dbReference>
<keyword evidence="2" id="KW-0479">Metal-binding</keyword>
<keyword evidence="4" id="KW-0408">Iron</keyword>
<dbReference type="InterPro" id="IPR001041">
    <property type="entry name" value="2Fe-2S_ferredoxin-type"/>
</dbReference>
<evidence type="ECO:0000256" key="3">
    <source>
        <dbReference type="ARBA" id="ARBA00023002"/>
    </source>
</evidence>
<dbReference type="Pfam" id="PF00111">
    <property type="entry name" value="Fer2"/>
    <property type="match status" value="1"/>
</dbReference>
<dbReference type="GO" id="GO:0051537">
    <property type="term" value="F:2 iron, 2 sulfur cluster binding"/>
    <property type="evidence" value="ECO:0007669"/>
    <property type="project" value="UniProtKB-KW"/>
</dbReference>
<evidence type="ECO:0000256" key="1">
    <source>
        <dbReference type="ARBA" id="ARBA00022714"/>
    </source>
</evidence>
<dbReference type="SUPFAM" id="SSF47741">
    <property type="entry name" value="CO dehydrogenase ISP C-domain like"/>
    <property type="match status" value="1"/>
</dbReference>
<dbReference type="Proteomes" id="UP000298050">
    <property type="component" value="Unassembled WGS sequence"/>
</dbReference>
<dbReference type="OrthoDB" id="9775084at2"/>
<feature type="domain" description="2Fe-2S ferredoxin-type" evidence="6">
    <location>
        <begin position="2"/>
        <end position="78"/>
    </location>
</feature>
<evidence type="ECO:0000256" key="2">
    <source>
        <dbReference type="ARBA" id="ARBA00022723"/>
    </source>
</evidence>
<gene>
    <name evidence="7" type="ORF">E4634_09620</name>
</gene>
<evidence type="ECO:0000256" key="5">
    <source>
        <dbReference type="ARBA" id="ARBA00023014"/>
    </source>
</evidence>
<dbReference type="PROSITE" id="PS51085">
    <property type="entry name" value="2FE2S_FER_2"/>
    <property type="match status" value="1"/>
</dbReference>
<comment type="caution">
    <text evidence="7">The sequence shown here is derived from an EMBL/GenBank/DDBJ whole genome shotgun (WGS) entry which is preliminary data.</text>
</comment>
<dbReference type="Pfam" id="PF01799">
    <property type="entry name" value="Fer2_2"/>
    <property type="match status" value="1"/>
</dbReference>
<dbReference type="InterPro" id="IPR002888">
    <property type="entry name" value="2Fe-2S-bd"/>
</dbReference>
<dbReference type="InterPro" id="IPR006058">
    <property type="entry name" value="2Fe2S_fd_BS"/>
</dbReference>
<dbReference type="InterPro" id="IPR051452">
    <property type="entry name" value="Diverse_Oxidoreductases"/>
</dbReference>
<keyword evidence="8" id="KW-1185">Reference proteome</keyword>
<organism evidence="7 8">
    <name type="scientific">Mangrovimicrobium sediminis</name>
    <dbReference type="NCBI Taxonomy" id="2562682"/>
    <lineage>
        <taxon>Bacteria</taxon>
        <taxon>Pseudomonadati</taxon>
        <taxon>Pseudomonadota</taxon>
        <taxon>Gammaproteobacteria</taxon>
        <taxon>Cellvibrionales</taxon>
        <taxon>Halieaceae</taxon>
        <taxon>Mangrovimicrobium</taxon>
    </lineage>
</organism>
<dbReference type="RefSeq" id="WP_135443311.1">
    <property type="nucleotide sequence ID" value="NZ_SRLE01000007.1"/>
</dbReference>
<accession>A0A4Z0M1G9</accession>
<dbReference type="InterPro" id="IPR036010">
    <property type="entry name" value="2Fe-2S_ferredoxin-like_sf"/>
</dbReference>
<dbReference type="PANTHER" id="PTHR44379:SF2">
    <property type="entry name" value="BLR6218 PROTEIN"/>
    <property type="match status" value="1"/>
</dbReference>
<dbReference type="PANTHER" id="PTHR44379">
    <property type="entry name" value="OXIDOREDUCTASE WITH IRON-SULFUR SUBUNIT"/>
    <property type="match status" value="1"/>
</dbReference>
<proteinExistence type="predicted"/>
<reference evidence="7 8" key="1">
    <citation type="submission" date="2019-04" db="EMBL/GenBank/DDBJ databases">
        <title>Taxonomy of novel Haliea sp. from mangrove soil of West Coast of India.</title>
        <authorList>
            <person name="Verma A."/>
            <person name="Kumar P."/>
            <person name="Krishnamurthi S."/>
        </authorList>
    </citation>
    <scope>NUCLEOTIDE SEQUENCE [LARGE SCALE GENOMIC DNA]</scope>
    <source>
        <strain evidence="7 8">SAOS-164</strain>
    </source>
</reference>
<dbReference type="GO" id="GO:0016491">
    <property type="term" value="F:oxidoreductase activity"/>
    <property type="evidence" value="ECO:0007669"/>
    <property type="project" value="UniProtKB-KW"/>
</dbReference>
<dbReference type="FunFam" id="3.10.20.30:FF:000020">
    <property type="entry name" value="Xanthine dehydrogenase iron-sulfur subunit"/>
    <property type="match status" value="1"/>
</dbReference>
<keyword evidence="1" id="KW-0001">2Fe-2S</keyword>
<dbReference type="AlphaFoldDB" id="A0A4Z0M1G9"/>
<dbReference type="Gene3D" id="3.10.20.30">
    <property type="match status" value="1"/>
</dbReference>
<name>A0A4Z0M1G9_9GAMM</name>
<keyword evidence="5" id="KW-0411">Iron-sulfur</keyword>
<evidence type="ECO:0000313" key="7">
    <source>
        <dbReference type="EMBL" id="TGD73286.1"/>
    </source>
</evidence>
<protein>
    <submittedName>
        <fullName evidence="7">(2Fe-2S)-binding protein</fullName>
    </submittedName>
</protein>
<dbReference type="PROSITE" id="PS00197">
    <property type="entry name" value="2FE2S_FER_1"/>
    <property type="match status" value="1"/>
</dbReference>